<organism evidence="2 3">
    <name type="scientific">Oryzihumus leptocrescens</name>
    <dbReference type="NCBI Taxonomy" id="297536"/>
    <lineage>
        <taxon>Bacteria</taxon>
        <taxon>Bacillati</taxon>
        <taxon>Actinomycetota</taxon>
        <taxon>Actinomycetes</taxon>
        <taxon>Micrococcales</taxon>
        <taxon>Intrasporangiaceae</taxon>
        <taxon>Oryzihumus</taxon>
    </lineage>
</organism>
<gene>
    <name evidence="2" type="ORF">FB474_0623</name>
</gene>
<dbReference type="AlphaFoldDB" id="A0A542ZG14"/>
<keyword evidence="3" id="KW-1185">Reference proteome</keyword>
<dbReference type="EMBL" id="VFOQ01000001">
    <property type="protein sequence ID" value="TQL59272.1"/>
    <property type="molecule type" value="Genomic_DNA"/>
</dbReference>
<evidence type="ECO:0008006" key="4">
    <source>
        <dbReference type="Google" id="ProtNLM"/>
    </source>
</evidence>
<proteinExistence type="predicted"/>
<dbReference type="Gene3D" id="2.50.20.20">
    <property type="match status" value="1"/>
</dbReference>
<keyword evidence="1" id="KW-0732">Signal</keyword>
<feature type="signal peptide" evidence="1">
    <location>
        <begin position="1"/>
        <end position="24"/>
    </location>
</feature>
<evidence type="ECO:0000313" key="3">
    <source>
        <dbReference type="Proteomes" id="UP000319514"/>
    </source>
</evidence>
<dbReference type="OrthoDB" id="4312411at2"/>
<reference evidence="2 3" key="1">
    <citation type="submission" date="2019-06" db="EMBL/GenBank/DDBJ databases">
        <title>Sequencing the genomes of 1000 actinobacteria strains.</title>
        <authorList>
            <person name="Klenk H.-P."/>
        </authorList>
    </citation>
    <scope>NUCLEOTIDE SEQUENCE [LARGE SCALE GENOMIC DNA]</scope>
    <source>
        <strain evidence="2 3">DSM 18082</strain>
    </source>
</reference>
<protein>
    <recommendedName>
        <fullName evidence="4">Lipoprotein</fullName>
    </recommendedName>
</protein>
<feature type="chain" id="PRO_5039014383" description="Lipoprotein" evidence="1">
    <location>
        <begin position="25"/>
        <end position="247"/>
    </location>
</feature>
<sequence length="247" mass="25836">MPMSLRRVPALPALALAGVLALTACGPAASGSAKGSTTTKAASKPAADVLYNKARESALAATSVHLKGDMTSDGEHLLLDIAGTKAGDVTGSVGAGTEGTFELRRVGGTVYLRSTKEYWTKNAGAEAAQMIGDKYFKLPADAAKDMNDLTVTSLLKSMFEDKDMPAFAKLTTKVEAGSVNGQDAWVLSDRVGGDEAKLYISTDDAHHLLRVAMPTGKDKGTMDFTEWDAVKPITEPSASQIAKIPGM</sequence>
<evidence type="ECO:0000313" key="2">
    <source>
        <dbReference type="EMBL" id="TQL59272.1"/>
    </source>
</evidence>
<accession>A0A542ZG14</accession>
<dbReference type="Proteomes" id="UP000319514">
    <property type="component" value="Unassembled WGS sequence"/>
</dbReference>
<evidence type="ECO:0000256" key="1">
    <source>
        <dbReference type="SAM" id="SignalP"/>
    </source>
</evidence>
<dbReference type="PROSITE" id="PS51257">
    <property type="entry name" value="PROKAR_LIPOPROTEIN"/>
    <property type="match status" value="1"/>
</dbReference>
<dbReference type="RefSeq" id="WP_141787319.1">
    <property type="nucleotide sequence ID" value="NZ_BAAAKX010000009.1"/>
</dbReference>
<comment type="caution">
    <text evidence="2">The sequence shown here is derived from an EMBL/GenBank/DDBJ whole genome shotgun (WGS) entry which is preliminary data.</text>
</comment>
<name>A0A542ZG14_9MICO</name>